<evidence type="ECO:0000256" key="2">
    <source>
        <dbReference type="ARBA" id="ARBA00022448"/>
    </source>
</evidence>
<feature type="transmembrane region" description="Helical" evidence="6">
    <location>
        <begin position="153"/>
        <end position="172"/>
    </location>
</feature>
<dbReference type="Gene3D" id="1.20.1250.20">
    <property type="entry name" value="MFS general substrate transporter like domains"/>
    <property type="match status" value="1"/>
</dbReference>
<feature type="transmembrane region" description="Helical" evidence="6">
    <location>
        <begin position="178"/>
        <end position="196"/>
    </location>
</feature>
<dbReference type="CDD" id="cd17485">
    <property type="entry name" value="MFS_MFSD3"/>
    <property type="match status" value="1"/>
</dbReference>
<evidence type="ECO:0000256" key="3">
    <source>
        <dbReference type="ARBA" id="ARBA00022692"/>
    </source>
</evidence>
<dbReference type="InterPro" id="IPR011701">
    <property type="entry name" value="MFS"/>
</dbReference>
<proteinExistence type="predicted"/>
<dbReference type="PANTHER" id="PTHR12778">
    <property type="entry name" value="SOLUTE CARRIER FAMILY 33 ACETYL-COA TRANSPORTER -RELATED"/>
    <property type="match status" value="1"/>
</dbReference>
<protein>
    <submittedName>
        <fullName evidence="7">Transmembrane transport protein, putative</fullName>
    </submittedName>
</protein>
<name>Q0VP89_ALCBS</name>
<keyword evidence="2" id="KW-0813">Transport</keyword>
<evidence type="ECO:0000256" key="1">
    <source>
        <dbReference type="ARBA" id="ARBA00004141"/>
    </source>
</evidence>
<gene>
    <name evidence="7" type="ordered locus">ABO_1561</name>
</gene>
<feature type="transmembrane region" description="Helical" evidence="6">
    <location>
        <begin position="290"/>
        <end position="309"/>
    </location>
</feature>
<feature type="transmembrane region" description="Helical" evidence="6">
    <location>
        <begin position="80"/>
        <end position="99"/>
    </location>
</feature>
<dbReference type="PANTHER" id="PTHR12778:SF10">
    <property type="entry name" value="MAJOR FACILITATOR SUPERFAMILY DOMAIN-CONTAINING PROTEIN 3"/>
    <property type="match status" value="1"/>
</dbReference>
<evidence type="ECO:0000313" key="7">
    <source>
        <dbReference type="EMBL" id="CAL17009.1"/>
    </source>
</evidence>
<dbReference type="STRING" id="393595.ABO_1561"/>
<dbReference type="GO" id="GO:0022857">
    <property type="term" value="F:transmembrane transporter activity"/>
    <property type="evidence" value="ECO:0007669"/>
    <property type="project" value="InterPro"/>
</dbReference>
<evidence type="ECO:0000313" key="8">
    <source>
        <dbReference type="Proteomes" id="UP000008871"/>
    </source>
</evidence>
<organism evidence="7 8">
    <name type="scientific">Alcanivorax borkumensis (strain ATCC 700651 / DSM 11573 / NCIMB 13689 / SK2)</name>
    <dbReference type="NCBI Taxonomy" id="393595"/>
    <lineage>
        <taxon>Bacteria</taxon>
        <taxon>Pseudomonadati</taxon>
        <taxon>Pseudomonadota</taxon>
        <taxon>Gammaproteobacteria</taxon>
        <taxon>Oceanospirillales</taxon>
        <taxon>Alcanivoracaceae</taxon>
        <taxon>Alcanivorax</taxon>
    </lineage>
</organism>
<feature type="transmembrane region" description="Helical" evidence="6">
    <location>
        <begin position="217"/>
        <end position="236"/>
    </location>
</feature>
<keyword evidence="4 6" id="KW-1133">Transmembrane helix</keyword>
<keyword evidence="3 6" id="KW-0812">Transmembrane</keyword>
<dbReference type="InterPro" id="IPR036259">
    <property type="entry name" value="MFS_trans_sf"/>
</dbReference>
<dbReference type="Proteomes" id="UP000008871">
    <property type="component" value="Chromosome"/>
</dbReference>
<feature type="transmembrane region" description="Helical" evidence="6">
    <location>
        <begin position="321"/>
        <end position="343"/>
    </location>
</feature>
<keyword evidence="5 6" id="KW-0472">Membrane</keyword>
<keyword evidence="8" id="KW-1185">Reference proteome</keyword>
<dbReference type="EMBL" id="AM286690">
    <property type="protein sequence ID" value="CAL17009.1"/>
    <property type="molecule type" value="Genomic_DNA"/>
</dbReference>
<dbReference type="InterPro" id="IPR004752">
    <property type="entry name" value="AmpG_permease/AT-1"/>
</dbReference>
<dbReference type="GO" id="GO:0016020">
    <property type="term" value="C:membrane"/>
    <property type="evidence" value="ECO:0007669"/>
    <property type="project" value="UniProtKB-SubCell"/>
</dbReference>
<reference evidence="7 8" key="1">
    <citation type="journal article" date="2006" name="Nat. Biotechnol.">
        <title>Genome sequence of the ubiquitous hydrocarbon-degrading marine bacterium Alcanivorax borkumensis.</title>
        <authorList>
            <person name="Schneiker S."/>
            <person name="Martins dos Santos V.A.P."/>
            <person name="Bartels D."/>
            <person name="Bekel T."/>
            <person name="Brecht M."/>
            <person name="Buhrmester J."/>
            <person name="Chernikova T.N."/>
            <person name="Denaro R."/>
            <person name="Ferrer M."/>
            <person name="Gertler C."/>
            <person name="Goesmann A."/>
            <person name="Golyshina O.V."/>
            <person name="Kaminski F."/>
            <person name="Khachane A.N."/>
            <person name="Lang S."/>
            <person name="Linke B."/>
            <person name="McHardy A.C."/>
            <person name="Meyer F."/>
            <person name="Nechitaylo T."/>
            <person name="Puehler A."/>
            <person name="Regenhardt D."/>
            <person name="Rupp O."/>
            <person name="Sabirova J.S."/>
            <person name="Selbitschka W."/>
            <person name="Yakimov M.M."/>
            <person name="Timmis K.N."/>
            <person name="Vorhoelter F.-J."/>
            <person name="Weidner S."/>
            <person name="Kaiser O."/>
            <person name="Golyshin P.N."/>
        </authorList>
    </citation>
    <scope>NUCLEOTIDE SEQUENCE [LARGE SCALE GENOMIC DNA]</scope>
    <source>
        <strain evidence="8">ATCC 700651 / DSM 11573 / NCIMB 13689 / SK2</strain>
    </source>
</reference>
<sequence>MSTERGRGAALFATLGMLYFAQGLPAGLLGKSMPALARDAGLSPEWIGLLALPAVPWALKFIWAPWVDRWGSGRPNHRKRWILACLTGVVTVLACAALLPQGWLFGPGFAVLIVMLFLLNLFSATQDIATDGLAARLLTPELRGLGNSVQVSGYKIGMILGSGALLMLVGVLGWQATLLAIIVMLLLVAFTAWRFDEPLEPARPRKPVTTRWWLRQLALFWRRPGLGVWLVVLLAYKVGDGFGTRMIKPFLVDSHWTLAEIGRLDLVTSLVGLAGAGLAGLVMMRLSRRVALFGFAGLQALSFIGWWWVAAWGPDPAAEPWIWAVALFEQWADGLSTVALFVVMMDYCRSGHEGSDYTVQASVQLFAVGAFTLASGFSVAWLGYASHFLLAAILSAVVIMAAFFWQPPVAAHGAPRGEP</sequence>
<feature type="transmembrane region" description="Helical" evidence="6">
    <location>
        <begin position="47"/>
        <end position="68"/>
    </location>
</feature>
<dbReference type="KEGG" id="abo:ABO_1561"/>
<comment type="subcellular location">
    <subcellularLocation>
        <location evidence="1">Membrane</location>
        <topology evidence="1">Multi-pass membrane protein</topology>
    </subcellularLocation>
</comment>
<dbReference type="RefSeq" id="WP_011588842.1">
    <property type="nucleotide sequence ID" value="NC_008260.1"/>
</dbReference>
<dbReference type="eggNOG" id="COG2814">
    <property type="taxonomic scope" value="Bacteria"/>
</dbReference>
<feature type="transmembrane region" description="Helical" evidence="6">
    <location>
        <begin position="105"/>
        <end position="122"/>
    </location>
</feature>
<feature type="transmembrane region" description="Helical" evidence="6">
    <location>
        <begin position="363"/>
        <end position="382"/>
    </location>
</feature>
<evidence type="ECO:0000256" key="4">
    <source>
        <dbReference type="ARBA" id="ARBA00022989"/>
    </source>
</evidence>
<evidence type="ECO:0000256" key="6">
    <source>
        <dbReference type="SAM" id="Phobius"/>
    </source>
</evidence>
<feature type="transmembrane region" description="Helical" evidence="6">
    <location>
        <begin position="266"/>
        <end position="283"/>
    </location>
</feature>
<dbReference type="Pfam" id="PF07690">
    <property type="entry name" value="MFS_1"/>
    <property type="match status" value="1"/>
</dbReference>
<accession>Q0VP89</accession>
<dbReference type="HOGENOM" id="CLU_029352_4_2_6"/>
<dbReference type="AlphaFoldDB" id="Q0VP89"/>
<dbReference type="SUPFAM" id="SSF103473">
    <property type="entry name" value="MFS general substrate transporter"/>
    <property type="match status" value="1"/>
</dbReference>
<feature type="transmembrane region" description="Helical" evidence="6">
    <location>
        <begin position="388"/>
        <end position="405"/>
    </location>
</feature>
<evidence type="ECO:0000256" key="5">
    <source>
        <dbReference type="ARBA" id="ARBA00023136"/>
    </source>
</evidence>